<keyword evidence="4 7" id="KW-0812">Transmembrane</keyword>
<evidence type="ECO:0000313" key="9">
    <source>
        <dbReference type="EMBL" id="SNT13329.1"/>
    </source>
</evidence>
<evidence type="ECO:0000256" key="1">
    <source>
        <dbReference type="ARBA" id="ARBA00004141"/>
    </source>
</evidence>
<dbReference type="Pfam" id="PF02397">
    <property type="entry name" value="Bac_transf"/>
    <property type="match status" value="1"/>
</dbReference>
<name>A0A239K6T9_9BACT</name>
<feature type="transmembrane region" description="Helical" evidence="7">
    <location>
        <begin position="7"/>
        <end position="25"/>
    </location>
</feature>
<dbReference type="AlphaFoldDB" id="A0A239K6T9"/>
<organism evidence="9 10">
    <name type="scientific">Pontibacter ummariensis</name>
    <dbReference type="NCBI Taxonomy" id="1610492"/>
    <lineage>
        <taxon>Bacteria</taxon>
        <taxon>Pseudomonadati</taxon>
        <taxon>Bacteroidota</taxon>
        <taxon>Cytophagia</taxon>
        <taxon>Cytophagales</taxon>
        <taxon>Hymenobacteraceae</taxon>
        <taxon>Pontibacter</taxon>
    </lineage>
</organism>
<evidence type="ECO:0000256" key="3">
    <source>
        <dbReference type="ARBA" id="ARBA00022679"/>
    </source>
</evidence>
<evidence type="ECO:0000256" key="4">
    <source>
        <dbReference type="ARBA" id="ARBA00022692"/>
    </source>
</evidence>
<keyword evidence="3 9" id="KW-0808">Transferase</keyword>
<evidence type="ECO:0000313" key="10">
    <source>
        <dbReference type="Proteomes" id="UP000198432"/>
    </source>
</evidence>
<dbReference type="InterPro" id="IPR003362">
    <property type="entry name" value="Bact_transf"/>
</dbReference>
<dbReference type="PANTHER" id="PTHR30576:SF0">
    <property type="entry name" value="UNDECAPRENYL-PHOSPHATE N-ACETYLGALACTOSAMINYL 1-PHOSPHATE TRANSFERASE-RELATED"/>
    <property type="match status" value="1"/>
</dbReference>
<evidence type="ECO:0000256" key="2">
    <source>
        <dbReference type="ARBA" id="ARBA00006464"/>
    </source>
</evidence>
<proteinExistence type="inferred from homology"/>
<dbReference type="Pfam" id="PF13727">
    <property type="entry name" value="CoA_binding_3"/>
    <property type="match status" value="1"/>
</dbReference>
<dbReference type="InterPro" id="IPR017473">
    <property type="entry name" value="Undecaprenyl-P_gluc_Ptfrase"/>
</dbReference>
<feature type="transmembrane region" description="Helical" evidence="7">
    <location>
        <begin position="96"/>
        <end position="117"/>
    </location>
</feature>
<comment type="subcellular location">
    <subcellularLocation>
        <location evidence="1">Membrane</location>
        <topology evidence="1">Multi-pass membrane protein</topology>
    </subcellularLocation>
</comment>
<dbReference type="NCBIfam" id="TIGR03023">
    <property type="entry name" value="WcaJ_sugtrans"/>
    <property type="match status" value="1"/>
</dbReference>
<evidence type="ECO:0000256" key="5">
    <source>
        <dbReference type="ARBA" id="ARBA00022989"/>
    </source>
</evidence>
<feature type="transmembrane region" description="Helical" evidence="7">
    <location>
        <begin position="31"/>
        <end position="53"/>
    </location>
</feature>
<reference evidence="10" key="1">
    <citation type="submission" date="2017-06" db="EMBL/GenBank/DDBJ databases">
        <authorList>
            <person name="Varghese N."/>
            <person name="Submissions S."/>
        </authorList>
    </citation>
    <scope>NUCLEOTIDE SEQUENCE [LARGE SCALE GENOMIC DNA]</scope>
    <source>
        <strain evidence="10">NKM1</strain>
    </source>
</reference>
<dbReference type="NCBIfam" id="TIGR03025">
    <property type="entry name" value="EPS_sugtrans"/>
    <property type="match status" value="1"/>
</dbReference>
<dbReference type="Proteomes" id="UP000198432">
    <property type="component" value="Unassembled WGS sequence"/>
</dbReference>
<evidence type="ECO:0000256" key="6">
    <source>
        <dbReference type="ARBA" id="ARBA00023136"/>
    </source>
</evidence>
<keyword evidence="6 7" id="KW-0472">Membrane</keyword>
<comment type="similarity">
    <text evidence="2">Belongs to the bacterial sugar transferase family.</text>
</comment>
<feature type="domain" description="Bacterial sugar transferase" evidence="8">
    <location>
        <begin position="263"/>
        <end position="447"/>
    </location>
</feature>
<keyword evidence="10" id="KW-1185">Reference proteome</keyword>
<dbReference type="Gene3D" id="3.40.50.720">
    <property type="entry name" value="NAD(P)-binding Rossmann-like Domain"/>
    <property type="match status" value="1"/>
</dbReference>
<dbReference type="GO" id="GO:0016020">
    <property type="term" value="C:membrane"/>
    <property type="evidence" value="ECO:0007669"/>
    <property type="project" value="UniProtKB-SubCell"/>
</dbReference>
<keyword evidence="5 7" id="KW-1133">Transmembrane helix</keyword>
<feature type="transmembrane region" description="Helical" evidence="7">
    <location>
        <begin position="265"/>
        <end position="290"/>
    </location>
</feature>
<evidence type="ECO:0000256" key="7">
    <source>
        <dbReference type="SAM" id="Phobius"/>
    </source>
</evidence>
<gene>
    <name evidence="9" type="ORF">SAMN06296052_12637</name>
</gene>
<accession>A0A239K6T9</accession>
<dbReference type="EMBL" id="FZOQ01000026">
    <property type="protein sequence ID" value="SNT13329.1"/>
    <property type="molecule type" value="Genomic_DNA"/>
</dbReference>
<sequence>MVLDYFLLNLAICFIYSTIKFGHVGENLPEFYRLNILLLNIFWFYCSSLVSLYSHPLRRNAVPTIEATSACLVLYLIALLILKLSFPHFNLFSGRVLYFFLLFSSLVMCGKLSFLLLRRFHRAYIVDPDKIIIIGTGSVGINLYNYISSNPQLGYKVEGIFDDVFSQELECAAKDVEKGSLATCLNFAVTNGIKEIYCTLPNKELNKIKALMREADKNMIRFRLVPDIEGLFSKSYIFQLHGSIPVLTPRYEPLENKANEMAKRLFDLLFSSLVIILLLSWLFPLLAVIIKLDSKGPVLFRQLRSGKGNKPFYCLKFRSMSVNAESDSKQACKGDSRITRVGAILRKTSLDELPQFINVWLGDMSVVGPRPHMLKHTEDYSILIHNFMVRHFLTPGITGWAQVNGYRGETKETIAMSKRVEADLWYLENWSLFLDMKIIFLTVWQAIKGNENAY</sequence>
<dbReference type="InterPro" id="IPR017475">
    <property type="entry name" value="EPS_sugar_tfrase"/>
</dbReference>
<evidence type="ECO:0000259" key="8">
    <source>
        <dbReference type="Pfam" id="PF02397"/>
    </source>
</evidence>
<dbReference type="PANTHER" id="PTHR30576">
    <property type="entry name" value="COLANIC BIOSYNTHESIS UDP-GLUCOSE LIPID CARRIER TRANSFERASE"/>
    <property type="match status" value="1"/>
</dbReference>
<dbReference type="GO" id="GO:0016780">
    <property type="term" value="F:phosphotransferase activity, for other substituted phosphate groups"/>
    <property type="evidence" value="ECO:0007669"/>
    <property type="project" value="TreeGrafter"/>
</dbReference>
<feature type="transmembrane region" description="Helical" evidence="7">
    <location>
        <begin position="65"/>
        <end position="84"/>
    </location>
</feature>
<protein>
    <submittedName>
        <fullName evidence="9">Undecaprenyl-phosphate galactose phosphotransferase/putative colanic acid biosysnthesis UDP-glucose lipid carrier transferase</fullName>
    </submittedName>
</protein>